<dbReference type="Proteomes" id="UP000831701">
    <property type="component" value="Chromosome 19"/>
</dbReference>
<protein>
    <submittedName>
        <fullName evidence="1">Uncharacterized protein</fullName>
    </submittedName>
</protein>
<dbReference type="EMBL" id="CM041549">
    <property type="protein sequence ID" value="KAI3356846.1"/>
    <property type="molecule type" value="Genomic_DNA"/>
</dbReference>
<keyword evidence="2" id="KW-1185">Reference proteome</keyword>
<proteinExistence type="predicted"/>
<comment type="caution">
    <text evidence="1">The sequence shown here is derived from an EMBL/GenBank/DDBJ whole genome shotgun (WGS) entry which is preliminary data.</text>
</comment>
<accession>A0ACB8VMI7</accession>
<reference evidence="1" key="1">
    <citation type="submission" date="2022-04" db="EMBL/GenBank/DDBJ databases">
        <title>Jade perch genome.</title>
        <authorList>
            <person name="Chao B."/>
        </authorList>
    </citation>
    <scope>NUCLEOTIDE SEQUENCE</scope>
    <source>
        <strain evidence="1">CB-2022</strain>
    </source>
</reference>
<organism evidence="1 2">
    <name type="scientific">Scortum barcoo</name>
    <name type="common">barcoo grunter</name>
    <dbReference type="NCBI Taxonomy" id="214431"/>
    <lineage>
        <taxon>Eukaryota</taxon>
        <taxon>Metazoa</taxon>
        <taxon>Chordata</taxon>
        <taxon>Craniata</taxon>
        <taxon>Vertebrata</taxon>
        <taxon>Euteleostomi</taxon>
        <taxon>Actinopterygii</taxon>
        <taxon>Neopterygii</taxon>
        <taxon>Teleostei</taxon>
        <taxon>Neoteleostei</taxon>
        <taxon>Acanthomorphata</taxon>
        <taxon>Eupercaria</taxon>
        <taxon>Centrarchiformes</taxon>
        <taxon>Terapontoidei</taxon>
        <taxon>Terapontidae</taxon>
        <taxon>Scortum</taxon>
    </lineage>
</organism>
<evidence type="ECO:0000313" key="1">
    <source>
        <dbReference type="EMBL" id="KAI3356846.1"/>
    </source>
</evidence>
<name>A0ACB8VMI7_9TELE</name>
<evidence type="ECO:0000313" key="2">
    <source>
        <dbReference type="Proteomes" id="UP000831701"/>
    </source>
</evidence>
<sequence length="900" mass="99279">MAAHSAVLSMSKIMNPFWGGRLGNTLKVFGPTLTGHRNKGSHAPPPAKYGGRHTVTLIPGDGIGPELLNHVREVFRFSCVPVDFEVVHVNSALETEDDINNAITAIRRNGVALKGKRTCNIETKHTMAPSFKSRNNLLRTSLDLYANVMHCQSLPGVQTRHKNIDIMIIRENTEGEYSSLEHESVSGVVESLKIITRNNSLRIADYAFRLAREKGRRRVTAVHKANIMKLGDGLFLQCCREVASGYPEITFDSMIVDNTTMQLVSKPQQFDVMVMPNLYGNVVSNVCAGLVGGPGLVPGANYGKAYAVFETATRNTGKSIADRNIANPTAMLLASCMMLDHLKLYDYASLIRNAILTTMNETRGLPVSSSAVTTLITNELVIGRGMESISVETDWDGLALSSLVATGSNNFSFSSLFVSELNSLNSSNSGGSLSGIFPENGSTTTPHTLPEPRTRDLGLARAEIAVLGLVLALTTLGNSFVLWVLLRRRKHNAPMHVFMVNLCVADLVVALFQVLPQLIWDITEKFQGPDLLCRSIKYLQIVGMFASSYMIVAMTVDRHHAICCPLQAYRGGAMSRWNTPVMVAWGLALVLSIPQVFIFSRSEVAPGEYECWGHFAEPWGLKAYVTWMTVAVFLLPALIITICQIRIFREIHNNIYLKSERMVMAELKKNEILFRFHSFKKEDERARERGRRASGGGGRDGRGGPLLKGVNNNPHNNSHNSQVGECYDYVPSAIQYNSCRGEHVTATASPTQQQTLNSSDCQESYTPYELASGSPHCSLDYVRPHPPATPPPSITKAMSKTVRMTLVIVLVYTICWSPFFIVQLWAAWDPNPPDQGVAFTILMLLASLNSCTNPWIYTAFSSSVSRELQNLLHCRSRPGRRGSLPDDSTTTHTSTKDSLY</sequence>
<gene>
    <name evidence="1" type="ORF">L3Q82_003499</name>
</gene>